<keyword evidence="12" id="KW-1185">Reference proteome</keyword>
<keyword evidence="4" id="KW-0472">Membrane</keyword>
<organism evidence="11 12">
    <name type="scientific">Glycine soja</name>
    <name type="common">Wild soybean</name>
    <dbReference type="NCBI Taxonomy" id="3848"/>
    <lineage>
        <taxon>Eukaryota</taxon>
        <taxon>Viridiplantae</taxon>
        <taxon>Streptophyta</taxon>
        <taxon>Embryophyta</taxon>
        <taxon>Tracheophyta</taxon>
        <taxon>Spermatophyta</taxon>
        <taxon>Magnoliopsida</taxon>
        <taxon>eudicotyledons</taxon>
        <taxon>Gunneridae</taxon>
        <taxon>Pentapetalae</taxon>
        <taxon>rosids</taxon>
        <taxon>fabids</taxon>
        <taxon>Fabales</taxon>
        <taxon>Fabaceae</taxon>
        <taxon>Papilionoideae</taxon>
        <taxon>50 kb inversion clade</taxon>
        <taxon>NPAAA clade</taxon>
        <taxon>indigoferoid/millettioid clade</taxon>
        <taxon>Phaseoleae</taxon>
        <taxon>Glycine</taxon>
        <taxon>Glycine subgen. Soja</taxon>
    </lineage>
</organism>
<evidence type="ECO:0000313" key="11">
    <source>
        <dbReference type="EMBL" id="RZC02116.1"/>
    </source>
</evidence>
<name>A0A445JUF2_GLYSO</name>
<dbReference type="PANTHER" id="PTHR33044">
    <property type="entry name" value="BIFUNCTIONAL INHIBITOR/LIPID-TRANSFER PROTEIN/SEED STORAGE 2S ALBUMIN SUPERFAMILY PROTEIN-RELATED"/>
    <property type="match status" value="1"/>
</dbReference>
<keyword evidence="6" id="KW-1015">Disulfide bond</keyword>
<feature type="domain" description="Bifunctional inhibitor/plant lipid transfer protein/seed storage helical" evidence="10">
    <location>
        <begin position="40"/>
        <end position="117"/>
    </location>
</feature>
<proteinExistence type="inferred from homology"/>
<dbReference type="EMBL" id="QZWG01000007">
    <property type="protein sequence ID" value="RZC02116.1"/>
    <property type="molecule type" value="Genomic_DNA"/>
</dbReference>
<accession>A0A445JUF2</accession>
<evidence type="ECO:0000256" key="2">
    <source>
        <dbReference type="ARBA" id="ARBA00009748"/>
    </source>
</evidence>
<dbReference type="GO" id="GO:0098552">
    <property type="term" value="C:side of membrane"/>
    <property type="evidence" value="ECO:0007669"/>
    <property type="project" value="UniProtKB-KW"/>
</dbReference>
<dbReference type="AlphaFoldDB" id="A0A445JUF2"/>
<dbReference type="Pfam" id="PF14368">
    <property type="entry name" value="LTP_2"/>
    <property type="match status" value="1"/>
</dbReference>
<evidence type="ECO:0000259" key="10">
    <source>
        <dbReference type="SMART" id="SM00499"/>
    </source>
</evidence>
<dbReference type="InterPro" id="IPR016140">
    <property type="entry name" value="Bifunc_inhib/LTP/seed_store"/>
</dbReference>
<gene>
    <name evidence="11" type="ORF">D0Y65_017322</name>
</gene>
<evidence type="ECO:0000256" key="4">
    <source>
        <dbReference type="ARBA" id="ARBA00022622"/>
    </source>
</evidence>
<evidence type="ECO:0000313" key="12">
    <source>
        <dbReference type="Proteomes" id="UP000289340"/>
    </source>
</evidence>
<dbReference type="GO" id="GO:0005886">
    <property type="term" value="C:plasma membrane"/>
    <property type="evidence" value="ECO:0007669"/>
    <property type="project" value="UniProtKB-SubCell"/>
</dbReference>
<keyword evidence="4" id="KW-0336">GPI-anchor</keyword>
<sequence length="194" mass="20760">MLIVHRKEGKYKGGKIILLLLISHLPNILSQDSSPTIAQCTPSLLLLIPCTTFVQGTSPSPGSACCGNLKQLYSQEPHCLCLFLNGTNLRSLPINRTLALQLPALCSLQVNANMSACLGEQVHMPATSPQSQVSFGTKNNSTVIASPSFSVPPRPIMMGIGFGSSKATNLKTGNRFVVGPTLAILLFPSVLYYY</sequence>
<keyword evidence="7" id="KW-0325">Glycoprotein</keyword>
<comment type="similarity">
    <text evidence="2">Belongs to the plant LTP family.</text>
</comment>
<evidence type="ECO:0000256" key="5">
    <source>
        <dbReference type="ARBA" id="ARBA00022729"/>
    </source>
</evidence>
<reference evidence="11 12" key="1">
    <citation type="submission" date="2018-09" db="EMBL/GenBank/DDBJ databases">
        <title>A high-quality reference genome of wild soybean provides a powerful tool to mine soybean genomes.</title>
        <authorList>
            <person name="Xie M."/>
            <person name="Chung C.Y.L."/>
            <person name="Li M.-W."/>
            <person name="Wong F.-L."/>
            <person name="Chan T.-F."/>
            <person name="Lam H.-M."/>
        </authorList>
    </citation>
    <scope>NUCLEOTIDE SEQUENCE [LARGE SCALE GENOMIC DNA]</scope>
    <source>
        <strain evidence="12">cv. W05</strain>
        <tissue evidence="11">Hypocotyl of etiolated seedlings</tissue>
    </source>
</reference>
<feature type="chain" id="PRO_5019522560" evidence="9">
    <location>
        <begin position="31"/>
        <end position="194"/>
    </location>
</feature>
<evidence type="ECO:0000256" key="7">
    <source>
        <dbReference type="ARBA" id="ARBA00023180"/>
    </source>
</evidence>
<evidence type="ECO:0000256" key="9">
    <source>
        <dbReference type="SAM" id="SignalP"/>
    </source>
</evidence>
<feature type="signal peptide" evidence="9">
    <location>
        <begin position="1"/>
        <end position="30"/>
    </location>
</feature>
<comment type="subcellular location">
    <subcellularLocation>
        <location evidence="1">Cell membrane</location>
        <topology evidence="1">Lipid-anchor</topology>
        <topology evidence="1">GPI-anchor</topology>
    </subcellularLocation>
</comment>
<evidence type="ECO:0000256" key="1">
    <source>
        <dbReference type="ARBA" id="ARBA00004609"/>
    </source>
</evidence>
<dbReference type="InterPro" id="IPR036312">
    <property type="entry name" value="Bifun_inhib/LTP/seed_sf"/>
</dbReference>
<dbReference type="CDD" id="cd00010">
    <property type="entry name" value="AAI_LTSS"/>
    <property type="match status" value="1"/>
</dbReference>
<comment type="caution">
    <text evidence="11">The sequence shown here is derived from an EMBL/GenBank/DDBJ whole genome shotgun (WGS) entry which is preliminary data.</text>
</comment>
<dbReference type="SUPFAM" id="SSF47699">
    <property type="entry name" value="Bifunctional inhibitor/lipid-transfer protein/seed storage 2S albumin"/>
    <property type="match status" value="1"/>
</dbReference>
<keyword evidence="8" id="KW-0449">Lipoprotein</keyword>
<dbReference type="Proteomes" id="UP000289340">
    <property type="component" value="Chromosome 7"/>
</dbReference>
<dbReference type="InterPro" id="IPR043325">
    <property type="entry name" value="LTSS"/>
</dbReference>
<keyword evidence="3" id="KW-1003">Cell membrane</keyword>
<dbReference type="SMART" id="SM00499">
    <property type="entry name" value="AAI"/>
    <property type="match status" value="1"/>
</dbReference>
<evidence type="ECO:0000256" key="3">
    <source>
        <dbReference type="ARBA" id="ARBA00022475"/>
    </source>
</evidence>
<dbReference type="Gene3D" id="1.10.110.10">
    <property type="entry name" value="Plant lipid-transfer and hydrophobic proteins"/>
    <property type="match status" value="1"/>
</dbReference>
<evidence type="ECO:0000256" key="6">
    <source>
        <dbReference type="ARBA" id="ARBA00023157"/>
    </source>
</evidence>
<keyword evidence="5 9" id="KW-0732">Signal</keyword>
<evidence type="ECO:0000256" key="8">
    <source>
        <dbReference type="ARBA" id="ARBA00023288"/>
    </source>
</evidence>
<protein>
    <submittedName>
        <fullName evidence="11">Protein YLS3 isoform A</fullName>
    </submittedName>
</protein>